<dbReference type="InterPro" id="IPR033911">
    <property type="entry name" value="MetRS_core"/>
</dbReference>
<dbReference type="PRINTS" id="PR01041">
    <property type="entry name" value="TRNASYNTHMET"/>
</dbReference>
<evidence type="ECO:0000256" key="9">
    <source>
        <dbReference type="ARBA" id="ARBA00068817"/>
    </source>
</evidence>
<protein>
    <recommendedName>
        <fullName evidence="9">Probable methionine--tRNA ligase, mitochondrial</fullName>
        <ecNumber evidence="2">6.1.1.10</ecNumber>
    </recommendedName>
</protein>
<evidence type="ECO:0000256" key="3">
    <source>
        <dbReference type="ARBA" id="ARBA00022598"/>
    </source>
</evidence>
<dbReference type="InterPro" id="IPR023457">
    <property type="entry name" value="Met-tRNA_synth_2"/>
</dbReference>
<dbReference type="EC" id="6.1.1.10" evidence="2"/>
<evidence type="ECO:0000256" key="10">
    <source>
        <dbReference type="RuleBase" id="RU363039"/>
    </source>
</evidence>
<evidence type="ECO:0000256" key="7">
    <source>
        <dbReference type="ARBA" id="ARBA00023146"/>
    </source>
</evidence>
<dbReference type="InterPro" id="IPR014758">
    <property type="entry name" value="Met-tRNA_synth"/>
</dbReference>
<dbReference type="CDD" id="cd00814">
    <property type="entry name" value="MetRS_core"/>
    <property type="match status" value="1"/>
</dbReference>
<evidence type="ECO:0000256" key="5">
    <source>
        <dbReference type="ARBA" id="ARBA00022840"/>
    </source>
</evidence>
<dbReference type="eggNOG" id="KOG0436">
    <property type="taxonomic scope" value="Eukaryota"/>
</dbReference>
<evidence type="ECO:0000256" key="6">
    <source>
        <dbReference type="ARBA" id="ARBA00022917"/>
    </source>
</evidence>
<sequence>MFLKGPFKVTIPTLQSLSKPFLTTTPIFYVNAAPHLGHLYSLVLCDSIARFQKIFRTDRPVFSSTGTDEHGLKVQTVAQEQNKRPLDLCTENSQRFQNLAVLANTAYSHFIRTTNKQHVAAVQGFWNQLKEKKYIEFQHHEGWYSTSDETFYPESALQRIVNEKTGEEELVSTETGKKVQWSSEMNYHFKLSSLRSRLIELYEQNPNFVQPSIYHNQVLSELKSGLQDLSISRPRSRLSWGIPVPNDDFQTIYVWLDALVNYLTVAGYPWNSSDPASGGWPADVHIIGKDIVRFHCIYWPAFLMAAGLPLPKQILVHSHWTMNKVKMSKSLGNVIDPFELIKDYGEEIVKYYLLKQGRLTSDSNFEIEGLEKDYEHDLRRNLGVLTSRIQSKKLYVSEEVQKEWTSPIMGIEKHQEYINHLSQLPDTCAAYAHQGQMHAFIETLQNTLRSATKLLQESEPWNLESNSPARTDVLMLTAHTLRICGILFQSVIPQKSSELLDQLGVPKGNRTFKDAKDTFIATQFNLGKKQKNHLFQKKTPASTINSSISETFIKS</sequence>
<dbReference type="PANTHER" id="PTHR43326">
    <property type="entry name" value="METHIONYL-TRNA SYNTHETASE"/>
    <property type="match status" value="1"/>
</dbReference>
<keyword evidence="6 10" id="KW-0648">Protein biosynthesis</keyword>
<gene>
    <name evidence="12" type="ORF">SOCG_03045</name>
</gene>
<feature type="domain" description="Methionyl/Leucyl tRNA synthetase" evidence="11">
    <location>
        <begin position="22"/>
        <end position="389"/>
    </location>
</feature>
<dbReference type="HOGENOM" id="CLU_009710_9_0_1"/>
<dbReference type="Gene3D" id="2.170.220.10">
    <property type="match status" value="1"/>
</dbReference>
<dbReference type="GO" id="GO:0005524">
    <property type="term" value="F:ATP binding"/>
    <property type="evidence" value="ECO:0007669"/>
    <property type="project" value="UniProtKB-KW"/>
</dbReference>
<dbReference type="RefSeq" id="XP_013016989.1">
    <property type="nucleotide sequence ID" value="XM_013161535.1"/>
</dbReference>
<dbReference type="Proteomes" id="UP000016088">
    <property type="component" value="Unassembled WGS sequence"/>
</dbReference>
<evidence type="ECO:0000256" key="1">
    <source>
        <dbReference type="ARBA" id="ARBA00005594"/>
    </source>
</evidence>
<dbReference type="NCBIfam" id="TIGR00398">
    <property type="entry name" value="metG"/>
    <property type="match status" value="1"/>
</dbReference>
<evidence type="ECO:0000313" key="12">
    <source>
        <dbReference type="EMBL" id="EPX73827.1"/>
    </source>
</evidence>
<evidence type="ECO:0000256" key="8">
    <source>
        <dbReference type="ARBA" id="ARBA00047364"/>
    </source>
</evidence>
<comment type="similarity">
    <text evidence="1 10">Belongs to the class-I aminoacyl-tRNA synthetase family.</text>
</comment>
<reference evidence="12 13" key="1">
    <citation type="journal article" date="2011" name="Science">
        <title>Comparative functional genomics of the fission yeasts.</title>
        <authorList>
            <person name="Rhind N."/>
            <person name="Chen Z."/>
            <person name="Yassour M."/>
            <person name="Thompson D.A."/>
            <person name="Haas B.J."/>
            <person name="Habib N."/>
            <person name="Wapinski I."/>
            <person name="Roy S."/>
            <person name="Lin M.F."/>
            <person name="Heiman D.I."/>
            <person name="Young S.K."/>
            <person name="Furuya K."/>
            <person name="Guo Y."/>
            <person name="Pidoux A."/>
            <person name="Chen H.M."/>
            <person name="Robbertse B."/>
            <person name="Goldberg J.M."/>
            <person name="Aoki K."/>
            <person name="Bayne E.H."/>
            <person name="Berlin A.M."/>
            <person name="Desjardins C.A."/>
            <person name="Dobbs E."/>
            <person name="Dukaj L."/>
            <person name="Fan L."/>
            <person name="FitzGerald M.G."/>
            <person name="French C."/>
            <person name="Gujja S."/>
            <person name="Hansen K."/>
            <person name="Keifenheim D."/>
            <person name="Levin J.Z."/>
            <person name="Mosher R.A."/>
            <person name="Mueller C.A."/>
            <person name="Pfiffner J."/>
            <person name="Priest M."/>
            <person name="Russ C."/>
            <person name="Smialowska A."/>
            <person name="Swoboda P."/>
            <person name="Sykes S.M."/>
            <person name="Vaughn M."/>
            <person name="Vengrova S."/>
            <person name="Yoder R."/>
            <person name="Zeng Q."/>
            <person name="Allshire R."/>
            <person name="Baulcombe D."/>
            <person name="Birren B.W."/>
            <person name="Brown W."/>
            <person name="Ekwall K."/>
            <person name="Kellis M."/>
            <person name="Leatherwood J."/>
            <person name="Levin H."/>
            <person name="Margalit H."/>
            <person name="Martienssen R."/>
            <person name="Nieduszynski C.A."/>
            <person name="Spatafora J.W."/>
            <person name="Friedman N."/>
            <person name="Dalgaard J.Z."/>
            <person name="Baumann P."/>
            <person name="Niki H."/>
            <person name="Regev A."/>
            <person name="Nusbaum C."/>
        </authorList>
    </citation>
    <scope>NUCLEOTIDE SEQUENCE [LARGE SCALE GENOMIC DNA]</scope>
    <source>
        <strain evidence="13">yFS286</strain>
    </source>
</reference>
<keyword evidence="7 10" id="KW-0030">Aminoacyl-tRNA synthetase</keyword>
<keyword evidence="5 10" id="KW-0067">ATP-binding</keyword>
<dbReference type="PANTHER" id="PTHR43326:SF1">
    <property type="entry name" value="METHIONINE--TRNA LIGASE, MITOCHONDRIAL"/>
    <property type="match status" value="1"/>
</dbReference>
<dbReference type="OMA" id="MDTQAFC"/>
<dbReference type="AlphaFoldDB" id="S9Q0W7"/>
<dbReference type="SUPFAM" id="SSF47323">
    <property type="entry name" value="Anticodon-binding domain of a subclass of class I aminoacyl-tRNA synthetases"/>
    <property type="match status" value="1"/>
</dbReference>
<keyword evidence="4 10" id="KW-0547">Nucleotide-binding</keyword>
<dbReference type="VEuPathDB" id="FungiDB:SOCG_03045"/>
<dbReference type="Gene3D" id="1.10.730.10">
    <property type="entry name" value="Isoleucyl-tRNA Synthetase, Domain 1"/>
    <property type="match status" value="1"/>
</dbReference>
<keyword evidence="13" id="KW-1185">Reference proteome</keyword>
<organism evidence="12 13">
    <name type="scientific">Schizosaccharomyces octosporus (strain yFS286)</name>
    <name type="common">Fission yeast</name>
    <name type="synonym">Octosporomyces octosporus</name>
    <dbReference type="NCBI Taxonomy" id="483514"/>
    <lineage>
        <taxon>Eukaryota</taxon>
        <taxon>Fungi</taxon>
        <taxon>Dikarya</taxon>
        <taxon>Ascomycota</taxon>
        <taxon>Taphrinomycotina</taxon>
        <taxon>Schizosaccharomycetes</taxon>
        <taxon>Schizosaccharomycetales</taxon>
        <taxon>Schizosaccharomycetaceae</taxon>
        <taxon>Schizosaccharomyces</taxon>
    </lineage>
</organism>
<dbReference type="InterPro" id="IPR015413">
    <property type="entry name" value="Methionyl/Leucyl_tRNA_Synth"/>
</dbReference>
<dbReference type="SUPFAM" id="SSF52374">
    <property type="entry name" value="Nucleotidylyl transferase"/>
    <property type="match status" value="1"/>
</dbReference>
<dbReference type="GeneID" id="25032019"/>
<name>S9Q0W7_SCHOY</name>
<dbReference type="EMBL" id="KE503206">
    <property type="protein sequence ID" value="EPX73827.1"/>
    <property type="molecule type" value="Genomic_DNA"/>
</dbReference>
<accession>S9Q0W7</accession>
<comment type="catalytic activity">
    <reaction evidence="8">
        <text>tRNA(Met) + L-methionine + ATP = L-methionyl-tRNA(Met) + AMP + diphosphate</text>
        <dbReference type="Rhea" id="RHEA:13481"/>
        <dbReference type="Rhea" id="RHEA-COMP:9667"/>
        <dbReference type="Rhea" id="RHEA-COMP:9698"/>
        <dbReference type="ChEBI" id="CHEBI:30616"/>
        <dbReference type="ChEBI" id="CHEBI:33019"/>
        <dbReference type="ChEBI" id="CHEBI:57844"/>
        <dbReference type="ChEBI" id="CHEBI:78442"/>
        <dbReference type="ChEBI" id="CHEBI:78530"/>
        <dbReference type="ChEBI" id="CHEBI:456215"/>
        <dbReference type="EC" id="6.1.1.10"/>
    </reaction>
</comment>
<evidence type="ECO:0000256" key="2">
    <source>
        <dbReference type="ARBA" id="ARBA00012838"/>
    </source>
</evidence>
<proteinExistence type="inferred from homology"/>
<dbReference type="GO" id="GO:0004825">
    <property type="term" value="F:methionine-tRNA ligase activity"/>
    <property type="evidence" value="ECO:0007669"/>
    <property type="project" value="UniProtKB-EC"/>
</dbReference>
<evidence type="ECO:0000259" key="11">
    <source>
        <dbReference type="Pfam" id="PF09334"/>
    </source>
</evidence>
<evidence type="ECO:0000313" key="13">
    <source>
        <dbReference type="Proteomes" id="UP000016088"/>
    </source>
</evidence>
<evidence type="ECO:0000256" key="4">
    <source>
        <dbReference type="ARBA" id="ARBA00022741"/>
    </source>
</evidence>
<keyword evidence="3 10" id="KW-0436">Ligase</keyword>
<dbReference type="Pfam" id="PF09334">
    <property type="entry name" value="tRNA-synt_1g"/>
    <property type="match status" value="1"/>
</dbReference>
<dbReference type="FunFam" id="2.170.220.10:FF:000001">
    <property type="entry name" value="methionine--tRNA ligase, mitochondrial"/>
    <property type="match status" value="1"/>
</dbReference>
<dbReference type="GO" id="GO:0005739">
    <property type="term" value="C:mitochondrion"/>
    <property type="evidence" value="ECO:0007669"/>
    <property type="project" value="UniProtKB-ARBA"/>
</dbReference>
<dbReference type="Gene3D" id="3.40.50.620">
    <property type="entry name" value="HUPs"/>
    <property type="match status" value="1"/>
</dbReference>
<dbReference type="GO" id="GO:0006431">
    <property type="term" value="P:methionyl-tRNA aminoacylation"/>
    <property type="evidence" value="ECO:0007669"/>
    <property type="project" value="InterPro"/>
</dbReference>
<dbReference type="InterPro" id="IPR009080">
    <property type="entry name" value="tRNAsynth_Ia_anticodon-bd"/>
</dbReference>
<dbReference type="OrthoDB" id="24670at2759"/>
<dbReference type="InterPro" id="IPR014729">
    <property type="entry name" value="Rossmann-like_a/b/a_fold"/>
</dbReference>